<name>A0A2U9PXN5_MYCSE</name>
<proteinExistence type="predicted"/>
<reference evidence="4" key="2">
    <citation type="submission" date="2018-03" db="EMBL/GenBank/DDBJ databases">
        <authorList>
            <person name="Derbyshire K."/>
            <person name="Gray T.A."/>
            <person name="Champion M."/>
        </authorList>
    </citation>
    <scope>NUCLEOTIDE SEQUENCE [LARGE SCALE GENOMIC DNA]</scope>
    <source>
        <strain evidence="4">MKD8</strain>
    </source>
</reference>
<evidence type="ECO:0000313" key="3">
    <source>
        <dbReference type="EMBL" id="AWT56494.1"/>
    </source>
</evidence>
<dbReference type="AlphaFoldDB" id="A0A2U9PXN5"/>
<dbReference type="InterPro" id="IPR003010">
    <property type="entry name" value="C-N_Hydrolase"/>
</dbReference>
<reference evidence="3 4" key="1">
    <citation type="journal article" date="2013" name="Genome Announc.">
        <title>Draft genome sequence of MKD8, a conjugal recipient Mycobacterium smegmatis strain.</title>
        <authorList>
            <person name="Gray T.A."/>
            <person name="Palumbo M.J."/>
            <person name="Derbyshire K.M."/>
        </authorList>
    </citation>
    <scope>NUCLEOTIDE SEQUENCE [LARGE SCALE GENOMIC DNA]</scope>
    <source>
        <strain evidence="3 4">MKD8</strain>
    </source>
</reference>
<dbReference type="GO" id="GO:0033388">
    <property type="term" value="P:putrescine biosynthetic process from arginine"/>
    <property type="evidence" value="ECO:0007669"/>
    <property type="project" value="TreeGrafter"/>
</dbReference>
<feature type="domain" description="CN hydrolase" evidence="2">
    <location>
        <begin position="25"/>
        <end position="265"/>
    </location>
</feature>
<protein>
    <submittedName>
        <fullName evidence="3">Hydrolase, carbon-nitrogen family protein</fullName>
    </submittedName>
</protein>
<sequence length="301" mass="32347">MTQRFSTVRRRRAADDGYGLMNRKLRVSAVTPDIVIGDLDGNLARLHNALRAIEWTGPYLAVLPELATSGYVFTDIDEARALSLRADDARLTALADDVPADCVAVVGFAEVDGDTLYNSAIVIGDGKVVGTYRKAHLWAAEPEIFATGVEAGTVIDTAICRLGVAICYDNEFPELPRRLALRGAEVLALPVNWPLVDRPEGEHAPETIQAMAAARSSQLATVIADRRGTERGVRWTGGTAVIGPDGWIKATPQGDETIATAVLDLTDSKAIGDRNDALADRRPDLYRDLVESGEAATDIPD</sequence>
<dbReference type="Pfam" id="PF00795">
    <property type="entry name" value="CN_hydrolase"/>
    <property type="match status" value="1"/>
</dbReference>
<dbReference type="CDD" id="cd07580">
    <property type="entry name" value="nitrilase_2"/>
    <property type="match status" value="1"/>
</dbReference>
<dbReference type="Gene3D" id="3.60.110.10">
    <property type="entry name" value="Carbon-nitrogen hydrolase"/>
    <property type="match status" value="1"/>
</dbReference>
<gene>
    <name evidence="3" type="ORF">D806_055480</name>
</gene>
<dbReference type="RefSeq" id="WP_003897069.1">
    <property type="nucleotide sequence ID" value="NZ_CP027541.1"/>
</dbReference>
<dbReference type="PROSITE" id="PS50263">
    <property type="entry name" value="CN_HYDROLASE"/>
    <property type="match status" value="1"/>
</dbReference>
<dbReference type="SUPFAM" id="SSF56317">
    <property type="entry name" value="Carbon-nitrogen hydrolase"/>
    <property type="match status" value="1"/>
</dbReference>
<evidence type="ECO:0000313" key="4">
    <source>
        <dbReference type="Proteomes" id="UP000011200"/>
    </source>
</evidence>
<dbReference type="InterPro" id="IPR036526">
    <property type="entry name" value="C-N_Hydrolase_sf"/>
</dbReference>
<dbReference type="GO" id="GO:0050126">
    <property type="term" value="F:N-carbamoylputrescine amidase activity"/>
    <property type="evidence" value="ECO:0007669"/>
    <property type="project" value="TreeGrafter"/>
</dbReference>
<dbReference type="PANTHER" id="PTHR43674:SF2">
    <property type="entry name" value="BETA-UREIDOPROPIONASE"/>
    <property type="match status" value="1"/>
</dbReference>
<organism evidence="3 4">
    <name type="scientific">Mycolicibacterium smegmatis (strain MKD8)</name>
    <name type="common">Mycobacterium smegmatis</name>
    <dbReference type="NCBI Taxonomy" id="1214915"/>
    <lineage>
        <taxon>Bacteria</taxon>
        <taxon>Bacillati</taxon>
        <taxon>Actinomycetota</taxon>
        <taxon>Actinomycetes</taxon>
        <taxon>Mycobacteriales</taxon>
        <taxon>Mycobacteriaceae</taxon>
        <taxon>Mycolicibacterium</taxon>
    </lineage>
</organism>
<evidence type="ECO:0000256" key="1">
    <source>
        <dbReference type="ARBA" id="ARBA00022801"/>
    </source>
</evidence>
<evidence type="ECO:0000259" key="2">
    <source>
        <dbReference type="PROSITE" id="PS50263"/>
    </source>
</evidence>
<accession>A0A2U9PXN5</accession>
<dbReference type="GeneID" id="93460299"/>
<dbReference type="InterPro" id="IPR050345">
    <property type="entry name" value="Aliph_Amidase/BUP"/>
</dbReference>
<dbReference type="PANTHER" id="PTHR43674">
    <property type="entry name" value="NITRILASE C965.09-RELATED"/>
    <property type="match status" value="1"/>
</dbReference>
<dbReference type="Proteomes" id="UP000011200">
    <property type="component" value="Chromosome"/>
</dbReference>
<dbReference type="EMBL" id="CP027541">
    <property type="protein sequence ID" value="AWT56494.1"/>
    <property type="molecule type" value="Genomic_DNA"/>
</dbReference>
<keyword evidence="1 3" id="KW-0378">Hydrolase</keyword>